<feature type="signal peptide" evidence="2">
    <location>
        <begin position="1"/>
        <end position="16"/>
    </location>
</feature>
<dbReference type="Proteomes" id="UP000214365">
    <property type="component" value="Unassembled WGS sequence"/>
</dbReference>
<feature type="region of interest" description="Disordered" evidence="1">
    <location>
        <begin position="189"/>
        <end position="213"/>
    </location>
</feature>
<gene>
    <name evidence="3" type="ORF">UA08_04013</name>
</gene>
<dbReference type="RefSeq" id="XP_020120459.1">
    <property type="nucleotide sequence ID" value="XM_020266807.1"/>
</dbReference>
<evidence type="ECO:0000256" key="1">
    <source>
        <dbReference type="SAM" id="MobiDB-lite"/>
    </source>
</evidence>
<dbReference type="GeneID" id="31003768"/>
<evidence type="ECO:0000256" key="2">
    <source>
        <dbReference type="SAM" id="SignalP"/>
    </source>
</evidence>
<evidence type="ECO:0000313" key="3">
    <source>
        <dbReference type="EMBL" id="OKL60338.1"/>
    </source>
</evidence>
<protein>
    <recommendedName>
        <fullName evidence="5">GPI anchored protein</fullName>
    </recommendedName>
</protein>
<proteinExistence type="predicted"/>
<evidence type="ECO:0008006" key="5">
    <source>
        <dbReference type="Google" id="ProtNLM"/>
    </source>
</evidence>
<dbReference type="EMBL" id="LFMY01000005">
    <property type="protein sequence ID" value="OKL60338.1"/>
    <property type="molecule type" value="Genomic_DNA"/>
</dbReference>
<organism evidence="3 4">
    <name type="scientific">Talaromyces atroroseus</name>
    <dbReference type="NCBI Taxonomy" id="1441469"/>
    <lineage>
        <taxon>Eukaryota</taxon>
        <taxon>Fungi</taxon>
        <taxon>Dikarya</taxon>
        <taxon>Ascomycota</taxon>
        <taxon>Pezizomycotina</taxon>
        <taxon>Eurotiomycetes</taxon>
        <taxon>Eurotiomycetidae</taxon>
        <taxon>Eurotiales</taxon>
        <taxon>Trichocomaceae</taxon>
        <taxon>Talaromyces</taxon>
        <taxon>Talaromyces sect. Trachyspermi</taxon>
    </lineage>
</organism>
<reference evidence="3 4" key="1">
    <citation type="submission" date="2015-06" db="EMBL/GenBank/DDBJ databases">
        <title>Talaromyces atroroseus IBT 11181 draft genome.</title>
        <authorList>
            <person name="Rasmussen K.B."/>
            <person name="Rasmussen S."/>
            <person name="Petersen B."/>
            <person name="Sicheritz-Ponten T."/>
            <person name="Mortensen U.H."/>
            <person name="Thrane U."/>
        </authorList>
    </citation>
    <scope>NUCLEOTIDE SEQUENCE [LARGE SCALE GENOMIC DNA]</scope>
    <source>
        <strain evidence="3 4">IBT 11181</strain>
    </source>
</reference>
<keyword evidence="2" id="KW-0732">Signal</keyword>
<evidence type="ECO:0000313" key="4">
    <source>
        <dbReference type="Proteomes" id="UP000214365"/>
    </source>
</evidence>
<feature type="chain" id="PRO_5013361681" description="GPI anchored protein" evidence="2">
    <location>
        <begin position="17"/>
        <end position="237"/>
    </location>
</feature>
<dbReference type="STRING" id="1441469.A0A1Q5Q878"/>
<dbReference type="PANTHER" id="PTHR40640">
    <property type="entry name" value="ANCHORED GLYCOPROTEIN, PUTATIVE (AFU_ORTHOLOGUE AFUA_8G04860)-RELATED"/>
    <property type="match status" value="1"/>
</dbReference>
<name>A0A1Q5Q878_TALAT</name>
<keyword evidence="4" id="KW-1185">Reference proteome</keyword>
<dbReference type="PANTHER" id="PTHR40640:SF1">
    <property type="entry name" value="ANCHORED GLYCOPROTEIN, PUTATIVE (AFU_ORTHOLOGUE AFUA_8G04860)-RELATED"/>
    <property type="match status" value="1"/>
</dbReference>
<dbReference type="AlphaFoldDB" id="A0A1Q5Q878"/>
<comment type="caution">
    <text evidence="3">The sequence shown here is derived from an EMBL/GenBank/DDBJ whole genome shotgun (WGS) entry which is preliminary data.</text>
</comment>
<accession>A0A1Q5Q878</accession>
<sequence length="237" mass="22594">MHSAMALALMSSVVAAENVVTTLFLPGFDQQPLVASIVGGDSSATTYSIGCADGTPSDECGAGNGFTLIEGPETASMEMVVGASSILFVDLACDLNTSVSQAVCTETDGGSEANFPGVTTSTFAPDDYASAWLAVTVTAGSASGAPATTAASATAPTASATNSGTTAAATSSADSTAAASSGMTTVASTSSSGSSATAAQSSSSSSSSVSTGGMPQITGNAQWAVGGAAIAMAFAAL</sequence>
<dbReference type="OrthoDB" id="4991875at2759"/>